<comment type="caution">
    <text evidence="1">The sequence shown here is derived from an EMBL/GenBank/DDBJ whole genome shotgun (WGS) entry which is preliminary data.</text>
</comment>
<protein>
    <submittedName>
        <fullName evidence="1">Uncharacterized protein</fullName>
    </submittedName>
</protein>
<accession>A0A645B001</accession>
<name>A0A645B001_9ZZZZ</name>
<sequence length="91" mass="10718">MQNGGRKIQRLNIDHRTGFPIDLLERVDLGGNRDLTEMRFTADLRDAFMVVDQLDLFCFYRFSEICRSLFFQVGNILFKVKVSDKISFTFM</sequence>
<dbReference type="AlphaFoldDB" id="A0A645B001"/>
<evidence type="ECO:0000313" key="1">
    <source>
        <dbReference type="EMBL" id="MPM55094.1"/>
    </source>
</evidence>
<proteinExistence type="predicted"/>
<dbReference type="EMBL" id="VSSQ01015110">
    <property type="protein sequence ID" value="MPM55094.1"/>
    <property type="molecule type" value="Genomic_DNA"/>
</dbReference>
<gene>
    <name evidence="1" type="ORF">SDC9_101879</name>
</gene>
<organism evidence="1">
    <name type="scientific">bioreactor metagenome</name>
    <dbReference type="NCBI Taxonomy" id="1076179"/>
    <lineage>
        <taxon>unclassified sequences</taxon>
        <taxon>metagenomes</taxon>
        <taxon>ecological metagenomes</taxon>
    </lineage>
</organism>
<reference evidence="1" key="1">
    <citation type="submission" date="2019-08" db="EMBL/GenBank/DDBJ databases">
        <authorList>
            <person name="Kucharzyk K."/>
            <person name="Murdoch R.W."/>
            <person name="Higgins S."/>
            <person name="Loffler F."/>
        </authorList>
    </citation>
    <scope>NUCLEOTIDE SEQUENCE</scope>
</reference>